<feature type="region of interest" description="Disordered" evidence="1">
    <location>
        <begin position="176"/>
        <end position="227"/>
    </location>
</feature>
<feature type="region of interest" description="Disordered" evidence="1">
    <location>
        <begin position="427"/>
        <end position="521"/>
    </location>
</feature>
<keyword evidence="3" id="KW-1185">Reference proteome</keyword>
<feature type="compositionally biased region" description="Low complexity" evidence="1">
    <location>
        <begin position="188"/>
        <end position="208"/>
    </location>
</feature>
<dbReference type="Proteomes" id="UP000683000">
    <property type="component" value="Unassembled WGS sequence"/>
</dbReference>
<name>A0A8I2YXX9_9AGAM</name>
<feature type="compositionally biased region" description="Pro residues" evidence="1">
    <location>
        <begin position="127"/>
        <end position="140"/>
    </location>
</feature>
<reference evidence="2" key="1">
    <citation type="submission" date="2021-03" db="EMBL/GenBank/DDBJ databases">
        <title>Evolutionary innovations through gain and loss of genes in the ectomycorrhizal Boletales.</title>
        <authorList>
            <person name="Wu G."/>
            <person name="Miyauchi S."/>
            <person name="Morin E."/>
            <person name="Yang Z.-L."/>
            <person name="Xu J."/>
            <person name="Martin F.M."/>
        </authorList>
    </citation>
    <scope>NUCLEOTIDE SEQUENCE</scope>
    <source>
        <strain evidence="2">BR01</strain>
    </source>
</reference>
<sequence length="690" mass="73831">MEVHVSTEVHSAPDRLGFHPLSSTASLASLSPASSDSRPLPPEIHVPTHPYPYWQGYTHTPSSSSQSSLESPMTPSHVSWLSSGVANAPGNYNPANGLTSPAIVPQPSAEPSSTSHSFIQGRSSPSPHFPPPPPTNPPPNLVTRPKLHPTKSSHSLRVPVQEFFNQQLSPIVEQDYLSPEKRPVSLPSSSHEGAGSRSSTTRTVRTSTAMTPVSPVGDGIGTATVTPVSPVPMTPVLVGARGSPPTPQMQAQTPVTPSYPGGVVPFARLKEEEGNDSPRKHPSYLSSYHFCTSETANSYLMIGPSPVSTFILRPLNRSISLSSTRTHQTSASSVTPPVIPPLDLRPEFKGQGFLTTPTSLHSRGLLDVIARDDDDSVSDRRESFVTAQTGAGRESRYSLGQDEVFVDAEEGFRRDSTGTIQQFDSRLLEDDADTPPTPLPQPIPQDILKPVKPPVPARTIMHPRSASRSSSSPPSYKPPPGPHSSDHHPHPNSYPHPHRPTPSPTMHPSRLGVTAPSLQDLGSSISTSSSFIDRRFAPSSLYLPPASERDSAHKAGSQWALHLERVDTIQVPILARLHCTVVLAHRGQPWRGREQPATLDEHEQERAEFRHDANAPWVSIHGAVGIDFDAAAAAISEPAGSGGVDAQVSWAGEEGDQESVGKTVSDRGGDERGVDPGRVSGGARRGCDEP</sequence>
<comment type="caution">
    <text evidence="2">The sequence shown here is derived from an EMBL/GenBank/DDBJ whole genome shotgun (WGS) entry which is preliminary data.</text>
</comment>
<feature type="compositionally biased region" description="Basic and acidic residues" evidence="1">
    <location>
        <begin position="1"/>
        <end position="17"/>
    </location>
</feature>
<feature type="compositionally biased region" description="Low complexity" evidence="1">
    <location>
        <begin position="463"/>
        <end position="474"/>
    </location>
</feature>
<feature type="compositionally biased region" description="Basic and acidic residues" evidence="1">
    <location>
        <begin position="664"/>
        <end position="675"/>
    </location>
</feature>
<evidence type="ECO:0000313" key="2">
    <source>
        <dbReference type="EMBL" id="KAG6380145.1"/>
    </source>
</evidence>
<feature type="region of interest" description="Disordered" evidence="1">
    <location>
        <begin position="1"/>
        <end position="77"/>
    </location>
</feature>
<feature type="region of interest" description="Disordered" evidence="1">
    <location>
        <begin position="92"/>
        <end position="156"/>
    </location>
</feature>
<feature type="compositionally biased region" description="Low complexity" evidence="1">
    <location>
        <begin position="20"/>
        <end position="38"/>
    </location>
</feature>
<proteinExistence type="predicted"/>
<dbReference type="EMBL" id="JAGFBS010000003">
    <property type="protein sequence ID" value="KAG6380145.1"/>
    <property type="molecule type" value="Genomic_DNA"/>
</dbReference>
<accession>A0A8I2YXX9</accession>
<dbReference type="OrthoDB" id="3251367at2759"/>
<organism evidence="2 3">
    <name type="scientific">Boletus reticuloceps</name>
    <dbReference type="NCBI Taxonomy" id="495285"/>
    <lineage>
        <taxon>Eukaryota</taxon>
        <taxon>Fungi</taxon>
        <taxon>Dikarya</taxon>
        <taxon>Basidiomycota</taxon>
        <taxon>Agaricomycotina</taxon>
        <taxon>Agaricomycetes</taxon>
        <taxon>Agaricomycetidae</taxon>
        <taxon>Boletales</taxon>
        <taxon>Boletineae</taxon>
        <taxon>Boletaceae</taxon>
        <taxon>Boletoideae</taxon>
        <taxon>Boletus</taxon>
    </lineage>
</organism>
<gene>
    <name evidence="2" type="ORF">JVT61DRAFT_8232</name>
</gene>
<feature type="compositionally biased region" description="Low complexity" evidence="1">
    <location>
        <begin position="58"/>
        <end position="76"/>
    </location>
</feature>
<dbReference type="AlphaFoldDB" id="A0A8I2YXX9"/>
<evidence type="ECO:0000313" key="3">
    <source>
        <dbReference type="Proteomes" id="UP000683000"/>
    </source>
</evidence>
<feature type="compositionally biased region" description="Polar residues" evidence="1">
    <location>
        <begin position="109"/>
        <end position="122"/>
    </location>
</feature>
<feature type="region of interest" description="Disordered" evidence="1">
    <location>
        <begin position="638"/>
        <end position="690"/>
    </location>
</feature>
<protein>
    <submittedName>
        <fullName evidence="2">Uncharacterized protein</fullName>
    </submittedName>
</protein>
<evidence type="ECO:0000256" key="1">
    <source>
        <dbReference type="SAM" id="MobiDB-lite"/>
    </source>
</evidence>